<reference evidence="1" key="2">
    <citation type="journal article" date="2015" name="Fish Shellfish Immunol.">
        <title>Early steps in the European eel (Anguilla anguilla)-Vibrio vulnificus interaction in the gills: Role of the RtxA13 toxin.</title>
        <authorList>
            <person name="Callol A."/>
            <person name="Pajuelo D."/>
            <person name="Ebbesson L."/>
            <person name="Teles M."/>
            <person name="MacKenzie S."/>
            <person name="Amaro C."/>
        </authorList>
    </citation>
    <scope>NUCLEOTIDE SEQUENCE</scope>
</reference>
<protein>
    <submittedName>
        <fullName evidence="1">Uncharacterized protein</fullName>
    </submittedName>
</protein>
<dbReference type="EMBL" id="GBXM01085330">
    <property type="protein sequence ID" value="JAH23247.1"/>
    <property type="molecule type" value="Transcribed_RNA"/>
</dbReference>
<dbReference type="AlphaFoldDB" id="A0A0E9R3D6"/>
<sequence>MQYLRSQDGGLKRDAVQTIQTQSRTRNVISHYALLALFISYGNCEPWCHYTYKGWLSSSQQGLTWIP</sequence>
<evidence type="ECO:0000313" key="1">
    <source>
        <dbReference type="EMBL" id="JAH23247.1"/>
    </source>
</evidence>
<proteinExistence type="predicted"/>
<name>A0A0E9R3D6_ANGAN</name>
<reference evidence="1" key="1">
    <citation type="submission" date="2014-11" db="EMBL/GenBank/DDBJ databases">
        <authorList>
            <person name="Amaro Gonzalez C."/>
        </authorList>
    </citation>
    <scope>NUCLEOTIDE SEQUENCE</scope>
</reference>
<accession>A0A0E9R3D6</accession>
<organism evidence="1">
    <name type="scientific">Anguilla anguilla</name>
    <name type="common">European freshwater eel</name>
    <name type="synonym">Muraena anguilla</name>
    <dbReference type="NCBI Taxonomy" id="7936"/>
    <lineage>
        <taxon>Eukaryota</taxon>
        <taxon>Metazoa</taxon>
        <taxon>Chordata</taxon>
        <taxon>Craniata</taxon>
        <taxon>Vertebrata</taxon>
        <taxon>Euteleostomi</taxon>
        <taxon>Actinopterygii</taxon>
        <taxon>Neopterygii</taxon>
        <taxon>Teleostei</taxon>
        <taxon>Anguilliformes</taxon>
        <taxon>Anguillidae</taxon>
        <taxon>Anguilla</taxon>
    </lineage>
</organism>